<comment type="caution">
    <text evidence="2">The sequence shown here is derived from an EMBL/GenBank/DDBJ whole genome shotgun (WGS) entry which is preliminary data.</text>
</comment>
<dbReference type="EMBL" id="JAINUG010000165">
    <property type="protein sequence ID" value="KAJ8390841.1"/>
    <property type="molecule type" value="Genomic_DNA"/>
</dbReference>
<feature type="compositionally biased region" description="Gly residues" evidence="1">
    <location>
        <begin position="1"/>
        <end position="21"/>
    </location>
</feature>
<gene>
    <name evidence="2" type="ORF">AAFF_G00099730</name>
</gene>
<reference evidence="2" key="1">
    <citation type="journal article" date="2023" name="Science">
        <title>Genome structures resolve the early diversification of teleost fishes.</title>
        <authorList>
            <person name="Parey E."/>
            <person name="Louis A."/>
            <person name="Montfort J."/>
            <person name="Bouchez O."/>
            <person name="Roques C."/>
            <person name="Iampietro C."/>
            <person name="Lluch J."/>
            <person name="Castinel A."/>
            <person name="Donnadieu C."/>
            <person name="Desvignes T."/>
            <person name="Floi Bucao C."/>
            <person name="Jouanno E."/>
            <person name="Wen M."/>
            <person name="Mejri S."/>
            <person name="Dirks R."/>
            <person name="Jansen H."/>
            <person name="Henkel C."/>
            <person name="Chen W.J."/>
            <person name="Zahm M."/>
            <person name="Cabau C."/>
            <person name="Klopp C."/>
            <person name="Thompson A.W."/>
            <person name="Robinson-Rechavi M."/>
            <person name="Braasch I."/>
            <person name="Lecointre G."/>
            <person name="Bobe J."/>
            <person name="Postlethwait J.H."/>
            <person name="Berthelot C."/>
            <person name="Roest Crollius H."/>
            <person name="Guiguen Y."/>
        </authorList>
    </citation>
    <scope>NUCLEOTIDE SEQUENCE</scope>
    <source>
        <strain evidence="2">NC1722</strain>
    </source>
</reference>
<accession>A0AAD7RUV9</accession>
<evidence type="ECO:0000256" key="1">
    <source>
        <dbReference type="SAM" id="MobiDB-lite"/>
    </source>
</evidence>
<feature type="region of interest" description="Disordered" evidence="1">
    <location>
        <begin position="1"/>
        <end position="109"/>
    </location>
</feature>
<evidence type="ECO:0000313" key="2">
    <source>
        <dbReference type="EMBL" id="KAJ8390841.1"/>
    </source>
</evidence>
<name>A0AAD7RUV9_9TELE</name>
<feature type="compositionally biased region" description="Low complexity" evidence="1">
    <location>
        <begin position="55"/>
        <end position="64"/>
    </location>
</feature>
<organism evidence="2 3">
    <name type="scientific">Aldrovandia affinis</name>
    <dbReference type="NCBI Taxonomy" id="143900"/>
    <lineage>
        <taxon>Eukaryota</taxon>
        <taxon>Metazoa</taxon>
        <taxon>Chordata</taxon>
        <taxon>Craniata</taxon>
        <taxon>Vertebrata</taxon>
        <taxon>Euteleostomi</taxon>
        <taxon>Actinopterygii</taxon>
        <taxon>Neopterygii</taxon>
        <taxon>Teleostei</taxon>
        <taxon>Notacanthiformes</taxon>
        <taxon>Halosauridae</taxon>
        <taxon>Aldrovandia</taxon>
    </lineage>
</organism>
<protein>
    <submittedName>
        <fullName evidence="2">Uncharacterized protein</fullName>
    </submittedName>
</protein>
<proteinExistence type="predicted"/>
<sequence length="109" mass="10857">MRRDGPSGGARGRAGVAGAGAGPLRPPARSDSLSGGPRAIRGSSPGLRPPPPPSSSSAGERGSGVAPAKRLTPDSRQSHRAARPAIFHCRAGSRAGAPESRGTAHIRAI</sequence>
<dbReference type="Proteomes" id="UP001221898">
    <property type="component" value="Unassembled WGS sequence"/>
</dbReference>
<keyword evidence="3" id="KW-1185">Reference proteome</keyword>
<dbReference type="AlphaFoldDB" id="A0AAD7RUV9"/>
<evidence type="ECO:0000313" key="3">
    <source>
        <dbReference type="Proteomes" id="UP001221898"/>
    </source>
</evidence>